<name>A0A5C0VD89_9SPHI</name>
<dbReference type="InterPro" id="IPR009061">
    <property type="entry name" value="DNA-bd_dom_put_sf"/>
</dbReference>
<evidence type="ECO:0000313" key="3">
    <source>
        <dbReference type="Proteomes" id="UP000323653"/>
    </source>
</evidence>
<proteinExistence type="predicted"/>
<dbReference type="SUPFAM" id="SSF46955">
    <property type="entry name" value="Putative DNA-binding domain"/>
    <property type="match status" value="1"/>
</dbReference>
<dbReference type="Proteomes" id="UP000323653">
    <property type="component" value="Chromosome"/>
</dbReference>
<dbReference type="PANTHER" id="PTHR34585">
    <property type="match status" value="1"/>
</dbReference>
<dbReference type="AlphaFoldDB" id="A0A5C0VD89"/>
<feature type="domain" description="Helix-turn-helix" evidence="1">
    <location>
        <begin position="41"/>
        <end position="89"/>
    </location>
</feature>
<gene>
    <name evidence="2" type="ORF">FYC62_00740</name>
</gene>
<accession>A0A5C0VD89</accession>
<dbReference type="Pfam" id="PF12728">
    <property type="entry name" value="HTH_17"/>
    <property type="match status" value="1"/>
</dbReference>
<sequence length="94" mass="11663">MTENMTKFFKLINILLNVETLLQQILTTLNKQQELEQEEEWMDAYEVRDFFKIHRSTLYRWQCEKIIEPSRMGRKNMYRKSHIQRILEQSHRDT</sequence>
<dbReference type="KEGG" id="pej:FYC62_00740"/>
<dbReference type="PANTHER" id="PTHR34585:SF22">
    <property type="entry name" value="HELIX-TURN-HELIX DOMAIN-CONTAINING PROTEIN"/>
    <property type="match status" value="1"/>
</dbReference>
<organism evidence="2 3">
    <name type="scientific">Pedobacter aquae</name>
    <dbReference type="NCBI Taxonomy" id="2605747"/>
    <lineage>
        <taxon>Bacteria</taxon>
        <taxon>Pseudomonadati</taxon>
        <taxon>Bacteroidota</taxon>
        <taxon>Sphingobacteriia</taxon>
        <taxon>Sphingobacteriales</taxon>
        <taxon>Sphingobacteriaceae</taxon>
        <taxon>Pedobacter</taxon>
    </lineage>
</organism>
<reference evidence="2 3" key="1">
    <citation type="submission" date="2019-08" db="EMBL/GenBank/DDBJ databases">
        <title>Pedobacter sp. nov., isolated from Han river, South Korea.</title>
        <authorList>
            <person name="Lee D.-H."/>
            <person name="Kim Y.-S."/>
            <person name="Hwang E.-M."/>
            <person name="Le Tran T.C."/>
            <person name="Cha C.-J."/>
        </authorList>
    </citation>
    <scope>NUCLEOTIDE SEQUENCE [LARGE SCALE GENOMIC DNA]</scope>
    <source>
        <strain evidence="2 3">CJ43</strain>
    </source>
</reference>
<evidence type="ECO:0000259" key="1">
    <source>
        <dbReference type="Pfam" id="PF12728"/>
    </source>
</evidence>
<evidence type="ECO:0000313" key="2">
    <source>
        <dbReference type="EMBL" id="QEK50356.1"/>
    </source>
</evidence>
<protein>
    <submittedName>
        <fullName evidence="2">Helix-turn-helix domain-containing protein</fullName>
    </submittedName>
</protein>
<dbReference type="InterPro" id="IPR041657">
    <property type="entry name" value="HTH_17"/>
</dbReference>
<dbReference type="EMBL" id="CP043329">
    <property type="protein sequence ID" value="QEK50356.1"/>
    <property type="molecule type" value="Genomic_DNA"/>
</dbReference>
<keyword evidence="3" id="KW-1185">Reference proteome</keyword>